<sequence length="916" mass="103240">MCNSKLFSILFLFFFFTTIASSTVNQIHKCHKHQSEALLLFKQNLSSISYTGGFQDYECQDWLGSDYHPIMMTWNTSTDCCNWNGVTCNYSTGDIIGLDVSCGMLRGTIHPNSSLFDLPRLQKLNLAFNYFSEQLPGEIRRFSNSLTHLNISFCLFSGQVPMDITLLSKLVSLDLSENHFDLKLHVLNNMFHNFTNLEKLSLASAHISSVLPTSLNISSSLKLLNLGYTKLQGKLPHYIFNLHSLEGLYLYGNYFTGDIPSEISLPKLVNFHIGQNDLRIEPHNINSLLKNSTLLESLHLYHCSLMGSLPKSIFNLRHLNYLDLSDNNLNGTLPSQLFTLPSLVHVSIEENMFSGNVPFDSFSPSLKKLFLNQNQLVGGIDVKTFRKLTNLIVLDLSFNNFSGEWELDTFFSSLRKLYYLDLSYSGFSVTTNNANHYVNPGFRYLGLGSCKLKGFPNSVRAMKQLERLDLSTNEIHGIPHWAEEIGGNNLFFLNLSQNFITALPQFQWNGLEELYLQSNLIQGTFPQSICNMSNLLYLDMSNNRFGGLIPQCFGKMTSYLDMIDMGNNSFQGVIPSLYDDCEWLVGLILNGNQLEGEVPSSLSKCQSLKVVDFGNNHLNGTFPSWLGELYNLQVLILKSNNFHGHIQPSSAVEFPFPSLQVLDLSHNEFVGQLPAKYFENFDSMKNVVQNNSKAEYLNMGRNYYSFFVAVKRVDQAYPRLFVNLKIIDLSNNHFERGIPDIIGNLSSLKVLNLSHNSLNGRIPNSLGELAEIESLDLSWNQLTGNIPQSLAGIKGLAVLDVSQNHLVGRIPEGTQFNTFDENSFAGNLGLCGFPLPKKCSEYTHKPQIEADGDHQEESGFTWEVVTLGYGCGTLLGLVMGYLMLSTRKVKWFNVIADAGEHMILERNKRRFVFIGK</sequence>
<keyword evidence="8 11" id="KW-1133">Transmembrane helix</keyword>
<dbReference type="InterPro" id="IPR003591">
    <property type="entry name" value="Leu-rich_rpt_typical-subtyp"/>
</dbReference>
<keyword evidence="5 11" id="KW-0812">Transmembrane</keyword>
<dbReference type="InterPro" id="IPR046956">
    <property type="entry name" value="RLP23-like"/>
</dbReference>
<feature type="domain" description="Leucine-rich repeat-containing N-terminal plant-type" evidence="13">
    <location>
        <begin position="68"/>
        <end position="89"/>
    </location>
</feature>
<dbReference type="Pfam" id="PF08263">
    <property type="entry name" value="LRRNT_2"/>
    <property type="match status" value="1"/>
</dbReference>
<comment type="subcellular location">
    <subcellularLocation>
        <location evidence="1">Cell membrane</location>
        <topology evidence="1">Single-pass type I membrane protein</topology>
    </subcellularLocation>
</comment>
<evidence type="ECO:0000313" key="14">
    <source>
        <dbReference type="EMBL" id="GEU89860.1"/>
    </source>
</evidence>
<evidence type="ECO:0000256" key="4">
    <source>
        <dbReference type="ARBA" id="ARBA00022614"/>
    </source>
</evidence>
<evidence type="ECO:0000256" key="1">
    <source>
        <dbReference type="ARBA" id="ARBA00004251"/>
    </source>
</evidence>
<dbReference type="InterPro" id="IPR032675">
    <property type="entry name" value="LRR_dom_sf"/>
</dbReference>
<evidence type="ECO:0000259" key="13">
    <source>
        <dbReference type="Pfam" id="PF08263"/>
    </source>
</evidence>
<dbReference type="Pfam" id="PF00560">
    <property type="entry name" value="LRR_1"/>
    <property type="match status" value="5"/>
</dbReference>
<keyword evidence="9 11" id="KW-0472">Membrane</keyword>
<dbReference type="SMART" id="SM00369">
    <property type="entry name" value="LRR_TYP"/>
    <property type="match status" value="12"/>
</dbReference>
<evidence type="ECO:0000256" key="3">
    <source>
        <dbReference type="ARBA" id="ARBA00022475"/>
    </source>
</evidence>
<comment type="similarity">
    <text evidence="2">Belongs to the RLP family.</text>
</comment>
<dbReference type="GO" id="GO:0005886">
    <property type="term" value="C:plasma membrane"/>
    <property type="evidence" value="ECO:0007669"/>
    <property type="project" value="UniProtKB-SubCell"/>
</dbReference>
<dbReference type="PANTHER" id="PTHR48061">
    <property type="entry name" value="LEUCINE-RICH REPEAT RECEPTOR PROTEIN KINASE EMS1-LIKE-RELATED"/>
    <property type="match status" value="1"/>
</dbReference>
<dbReference type="Pfam" id="PF13855">
    <property type="entry name" value="LRR_8"/>
    <property type="match status" value="3"/>
</dbReference>
<dbReference type="FunFam" id="3.80.10.10:FF:000111">
    <property type="entry name" value="LRR receptor-like serine/threonine-protein kinase ERECTA"/>
    <property type="match status" value="1"/>
</dbReference>
<protein>
    <submittedName>
        <fullName evidence="14">Leucine-rich repeat-containing protein</fullName>
    </submittedName>
</protein>
<dbReference type="FunFam" id="3.80.10.10:FF:000095">
    <property type="entry name" value="LRR receptor-like serine/threonine-protein kinase GSO1"/>
    <property type="match status" value="1"/>
</dbReference>
<evidence type="ECO:0000256" key="12">
    <source>
        <dbReference type="SAM" id="SignalP"/>
    </source>
</evidence>
<keyword evidence="10" id="KW-0325">Glycoprotein</keyword>
<evidence type="ECO:0000256" key="9">
    <source>
        <dbReference type="ARBA" id="ARBA00023136"/>
    </source>
</evidence>
<dbReference type="AlphaFoldDB" id="A0A6L2NUI9"/>
<feature type="chain" id="PRO_5026664165" evidence="12">
    <location>
        <begin position="23"/>
        <end position="916"/>
    </location>
</feature>
<evidence type="ECO:0000256" key="6">
    <source>
        <dbReference type="ARBA" id="ARBA00022729"/>
    </source>
</evidence>
<organism evidence="14">
    <name type="scientific">Tanacetum cinerariifolium</name>
    <name type="common">Dalmatian daisy</name>
    <name type="synonym">Chrysanthemum cinerariifolium</name>
    <dbReference type="NCBI Taxonomy" id="118510"/>
    <lineage>
        <taxon>Eukaryota</taxon>
        <taxon>Viridiplantae</taxon>
        <taxon>Streptophyta</taxon>
        <taxon>Embryophyta</taxon>
        <taxon>Tracheophyta</taxon>
        <taxon>Spermatophyta</taxon>
        <taxon>Magnoliopsida</taxon>
        <taxon>eudicotyledons</taxon>
        <taxon>Gunneridae</taxon>
        <taxon>Pentapetalae</taxon>
        <taxon>asterids</taxon>
        <taxon>campanulids</taxon>
        <taxon>Asterales</taxon>
        <taxon>Asteraceae</taxon>
        <taxon>Asteroideae</taxon>
        <taxon>Anthemideae</taxon>
        <taxon>Anthemidinae</taxon>
        <taxon>Tanacetum</taxon>
    </lineage>
</organism>
<proteinExistence type="inferred from homology"/>
<evidence type="ECO:0000256" key="5">
    <source>
        <dbReference type="ARBA" id="ARBA00022692"/>
    </source>
</evidence>
<accession>A0A6L2NUI9</accession>
<gene>
    <name evidence="14" type="ORF">Tci_061838</name>
</gene>
<dbReference type="SUPFAM" id="SSF52058">
    <property type="entry name" value="L domain-like"/>
    <property type="match status" value="3"/>
</dbReference>
<reference evidence="14" key="1">
    <citation type="journal article" date="2019" name="Sci. Rep.">
        <title>Draft genome of Tanacetum cinerariifolium, the natural source of mosquito coil.</title>
        <authorList>
            <person name="Yamashiro T."/>
            <person name="Shiraishi A."/>
            <person name="Satake H."/>
            <person name="Nakayama K."/>
        </authorList>
    </citation>
    <scope>NUCLEOTIDE SEQUENCE</scope>
</reference>
<dbReference type="PANTHER" id="PTHR48061:SF2">
    <property type="entry name" value="RECEPTOR LIKE PROTEIN 30-LIKE"/>
    <property type="match status" value="1"/>
</dbReference>
<keyword evidence="7" id="KW-0677">Repeat</keyword>
<feature type="transmembrane region" description="Helical" evidence="11">
    <location>
        <begin position="864"/>
        <end position="884"/>
    </location>
</feature>
<evidence type="ECO:0000256" key="8">
    <source>
        <dbReference type="ARBA" id="ARBA00022989"/>
    </source>
</evidence>
<keyword evidence="3" id="KW-1003">Cell membrane</keyword>
<evidence type="ECO:0000256" key="10">
    <source>
        <dbReference type="ARBA" id="ARBA00023180"/>
    </source>
</evidence>
<dbReference type="Gene3D" id="3.80.10.10">
    <property type="entry name" value="Ribonuclease Inhibitor"/>
    <property type="match status" value="5"/>
</dbReference>
<evidence type="ECO:0000256" key="7">
    <source>
        <dbReference type="ARBA" id="ARBA00022737"/>
    </source>
</evidence>
<keyword evidence="4" id="KW-0433">Leucine-rich repeat</keyword>
<evidence type="ECO:0000256" key="2">
    <source>
        <dbReference type="ARBA" id="ARBA00009592"/>
    </source>
</evidence>
<dbReference type="InterPro" id="IPR013210">
    <property type="entry name" value="LRR_N_plant-typ"/>
</dbReference>
<name>A0A6L2NUI9_TANCI</name>
<dbReference type="InterPro" id="IPR001611">
    <property type="entry name" value="Leu-rich_rpt"/>
</dbReference>
<dbReference type="GO" id="GO:0051707">
    <property type="term" value="P:response to other organism"/>
    <property type="evidence" value="ECO:0007669"/>
    <property type="project" value="UniProtKB-ARBA"/>
</dbReference>
<keyword evidence="6 12" id="KW-0732">Signal</keyword>
<comment type="caution">
    <text evidence="14">The sequence shown here is derived from an EMBL/GenBank/DDBJ whole genome shotgun (WGS) entry which is preliminary data.</text>
</comment>
<dbReference type="GO" id="GO:0006952">
    <property type="term" value="P:defense response"/>
    <property type="evidence" value="ECO:0007669"/>
    <property type="project" value="UniProtKB-ARBA"/>
</dbReference>
<dbReference type="EMBL" id="BKCJ010010053">
    <property type="protein sequence ID" value="GEU89860.1"/>
    <property type="molecule type" value="Genomic_DNA"/>
</dbReference>
<dbReference type="PRINTS" id="PR00019">
    <property type="entry name" value="LEURICHRPT"/>
</dbReference>
<dbReference type="SMART" id="SM00365">
    <property type="entry name" value="LRR_SD22"/>
    <property type="match status" value="6"/>
</dbReference>
<evidence type="ECO:0000256" key="11">
    <source>
        <dbReference type="SAM" id="Phobius"/>
    </source>
</evidence>
<feature type="signal peptide" evidence="12">
    <location>
        <begin position="1"/>
        <end position="22"/>
    </location>
</feature>